<dbReference type="EMBL" id="JAMZFV010000002">
    <property type="protein sequence ID" value="MCP1109100.1"/>
    <property type="molecule type" value="Genomic_DNA"/>
</dbReference>
<accession>A0ABT1EEH9</accession>
<evidence type="ECO:0000313" key="2">
    <source>
        <dbReference type="Proteomes" id="UP001523565"/>
    </source>
</evidence>
<dbReference type="Proteomes" id="UP001523565">
    <property type="component" value="Unassembled WGS sequence"/>
</dbReference>
<reference evidence="1 2" key="1">
    <citation type="journal article" date="2022" name="Genome Biol. Evol.">
        <title>Host diet, physiology and behaviors set the stage for Lachnospiraceae cladogenesis.</title>
        <authorList>
            <person name="Vera-Ponce De Leon A."/>
            <person name="Schneider M."/>
            <person name="Jahnes B.C."/>
            <person name="Sadowski V."/>
            <person name="Camuy-Velez L.A."/>
            <person name="Duan J."/>
            <person name="Sabree Z.L."/>
        </authorList>
    </citation>
    <scope>NUCLEOTIDE SEQUENCE [LARGE SCALE GENOMIC DNA]</scope>
    <source>
        <strain evidence="1 2">PAL227</strain>
    </source>
</reference>
<evidence type="ECO:0008006" key="3">
    <source>
        <dbReference type="Google" id="ProtNLM"/>
    </source>
</evidence>
<name>A0ABT1EEH9_9FIRM</name>
<sequence length="525" mass="60820">MRRHQQKQLLELCQTLKEAYEELVRLFEAKQIDDSMINLLADCQNFAIKMGEYIESICGEGTQTVALLIECCEAIYQFSQEPSKTILKAIRKQLIGIENSIRSELQPNHMEVLFLPYKVSMADSLQTIWEASMANPQCETYVCPIPYYDKQPDGSLGQMHYEGDLYTDVKITDWQEYDIQSRHPDIIFIHSPYDDGNRVTSIHPDYYSEKLKDYTDLLVYVPYFVTVGDVAKHFCVTKGTVYADKVFVQSERVRETYVREFTEFVNENNYGEAFGVPEDKFIALGSPKFDILENIDFKNKPLPSSWQQLIKGTGNRNKKIVLYNTSVGAHLKGGERYLKKLRSVIELFNKREDVVLWWRPHPLTGETYKSMLPDLYDEYQEIVTEYCQEKRGIYDDTPDSYRAILWSDAYYGDHSAVVSLYGLTGKFIMYQDVNLVSDQKTYSFEEFLERSANHYRESAVHEDDLTIVSEDSTSCLNGLLDYLVLPTYSQTYQFFADKKKELFSLIAVFPKPSCGSTILERCMEG</sequence>
<proteinExistence type="predicted"/>
<organism evidence="1 2">
    <name type="scientific">Ohessyouella blattaphilus</name>
    <dbReference type="NCBI Taxonomy" id="2949333"/>
    <lineage>
        <taxon>Bacteria</taxon>
        <taxon>Bacillati</taxon>
        <taxon>Bacillota</taxon>
        <taxon>Clostridia</taxon>
        <taxon>Lachnospirales</taxon>
        <taxon>Lachnospiraceae</taxon>
        <taxon>Ohessyouella</taxon>
    </lineage>
</organism>
<comment type="caution">
    <text evidence="1">The sequence shown here is derived from an EMBL/GenBank/DDBJ whole genome shotgun (WGS) entry which is preliminary data.</text>
</comment>
<dbReference type="Gene3D" id="3.40.50.12580">
    <property type="match status" value="1"/>
</dbReference>
<keyword evidence="2" id="KW-1185">Reference proteome</keyword>
<dbReference type="RefSeq" id="WP_262068007.1">
    <property type="nucleotide sequence ID" value="NZ_JAMXOC010000002.1"/>
</dbReference>
<evidence type="ECO:0000313" key="1">
    <source>
        <dbReference type="EMBL" id="MCP1109100.1"/>
    </source>
</evidence>
<dbReference type="InterPro" id="IPR043148">
    <property type="entry name" value="TagF_C"/>
</dbReference>
<protein>
    <recommendedName>
        <fullName evidence="3">CDP-Glycerol:Poly(Glycerophosphate) glycerophosphotransferase</fullName>
    </recommendedName>
</protein>
<gene>
    <name evidence="1" type="ORF">NK118_02435</name>
</gene>